<evidence type="ECO:0000256" key="1">
    <source>
        <dbReference type="SAM" id="Phobius"/>
    </source>
</evidence>
<dbReference type="InterPro" id="IPR015943">
    <property type="entry name" value="WD40/YVTN_repeat-like_dom_sf"/>
</dbReference>
<evidence type="ECO:0008006" key="4">
    <source>
        <dbReference type="Google" id="ProtNLM"/>
    </source>
</evidence>
<keyword evidence="3" id="KW-1185">Reference proteome</keyword>
<reference evidence="2 3" key="1">
    <citation type="submission" date="2019-02" db="EMBL/GenBank/DDBJ databases">
        <title>Deep-cultivation of Planctomycetes and their phenomic and genomic characterization uncovers novel biology.</title>
        <authorList>
            <person name="Wiegand S."/>
            <person name="Jogler M."/>
            <person name="Boedeker C."/>
            <person name="Pinto D."/>
            <person name="Vollmers J."/>
            <person name="Rivas-Marin E."/>
            <person name="Kohn T."/>
            <person name="Peeters S.H."/>
            <person name="Heuer A."/>
            <person name="Rast P."/>
            <person name="Oberbeckmann S."/>
            <person name="Bunk B."/>
            <person name="Jeske O."/>
            <person name="Meyerdierks A."/>
            <person name="Storesund J.E."/>
            <person name="Kallscheuer N."/>
            <person name="Luecker S."/>
            <person name="Lage O.M."/>
            <person name="Pohl T."/>
            <person name="Merkel B.J."/>
            <person name="Hornburger P."/>
            <person name="Mueller R.-W."/>
            <person name="Bruemmer F."/>
            <person name="Labrenz M."/>
            <person name="Spormann A.M."/>
            <person name="Op den Camp H."/>
            <person name="Overmann J."/>
            <person name="Amann R."/>
            <person name="Jetten M.S.M."/>
            <person name="Mascher T."/>
            <person name="Medema M.H."/>
            <person name="Devos D.P."/>
            <person name="Kaster A.-K."/>
            <person name="Ovreas L."/>
            <person name="Rohde M."/>
            <person name="Galperin M.Y."/>
            <person name="Jogler C."/>
        </authorList>
    </citation>
    <scope>NUCLEOTIDE SEQUENCE [LARGE SCALE GENOMIC DNA]</scope>
    <source>
        <strain evidence="2 3">Pan241w</strain>
    </source>
</reference>
<evidence type="ECO:0000313" key="3">
    <source>
        <dbReference type="Proteomes" id="UP000317171"/>
    </source>
</evidence>
<evidence type="ECO:0000313" key="2">
    <source>
        <dbReference type="EMBL" id="QDT44654.1"/>
    </source>
</evidence>
<dbReference type="SUPFAM" id="SSF101908">
    <property type="entry name" value="Putative isomerase YbhE"/>
    <property type="match status" value="1"/>
</dbReference>
<keyword evidence="1" id="KW-0472">Membrane</keyword>
<dbReference type="Gene3D" id="2.130.10.10">
    <property type="entry name" value="YVTN repeat-like/Quinoprotein amine dehydrogenase"/>
    <property type="match status" value="2"/>
</dbReference>
<dbReference type="Proteomes" id="UP000317171">
    <property type="component" value="Chromosome"/>
</dbReference>
<organism evidence="2 3">
    <name type="scientific">Gimesia alba</name>
    <dbReference type="NCBI Taxonomy" id="2527973"/>
    <lineage>
        <taxon>Bacteria</taxon>
        <taxon>Pseudomonadati</taxon>
        <taxon>Planctomycetota</taxon>
        <taxon>Planctomycetia</taxon>
        <taxon>Planctomycetales</taxon>
        <taxon>Planctomycetaceae</taxon>
        <taxon>Gimesia</taxon>
    </lineage>
</organism>
<sequence>MFSKFNIQAPKITFILVFCYGWMAYNFVLLGASRIQKISQVKLPHSDGDYSRLCFSVNSKKLYALDPSQGAIHTWDLMSTKHQNQISINQPVQWNQLIAIDENIILMADSKGDVWNFNLKKKTLTQLYKQPMDDRDGMFMIFDQKSSQLILIRSDGSIKYLGYRGEQITNISRIDLKNGIERVAFSKDYANFATVDWSNNVNFRLANESKPIWTKNYKNGKICSLCFGLTKDLLVLSEIDGSCWGINTKLAQVNWKISCRPRLFNTNVSQDGNYIYVLVGSIRKIRSKTGTAAFHIHRIPDGQLVFQQKLKGDMPKALEVSPDGKFVAALSEGKIFLWEVESNLSEK</sequence>
<accession>A0A517RL96</accession>
<feature type="transmembrane region" description="Helical" evidence="1">
    <location>
        <begin position="12"/>
        <end position="32"/>
    </location>
</feature>
<dbReference type="KEGG" id="gaz:Pan241w_47680"/>
<keyword evidence="1" id="KW-0812">Transmembrane</keyword>
<keyword evidence="1" id="KW-1133">Transmembrane helix</keyword>
<protein>
    <recommendedName>
        <fullName evidence="4">WD domain, G-beta repeat</fullName>
    </recommendedName>
</protein>
<proteinExistence type="predicted"/>
<gene>
    <name evidence="2" type="ORF">Pan241w_47680</name>
</gene>
<name>A0A517RL96_9PLAN</name>
<dbReference type="EMBL" id="CP036269">
    <property type="protein sequence ID" value="QDT44654.1"/>
    <property type="molecule type" value="Genomic_DNA"/>
</dbReference>
<dbReference type="AlphaFoldDB" id="A0A517RL96"/>